<evidence type="ECO:0000256" key="8">
    <source>
        <dbReference type="ARBA" id="ARBA00022723"/>
    </source>
</evidence>
<dbReference type="EMBL" id="JANBVO010000079">
    <property type="protein sequence ID" value="KAJ9130754.1"/>
    <property type="molecule type" value="Genomic_DNA"/>
</dbReference>
<evidence type="ECO:0000256" key="6">
    <source>
        <dbReference type="ARBA" id="ARBA00014931"/>
    </source>
</evidence>
<dbReference type="Gene3D" id="2.102.10.10">
    <property type="entry name" value="Rieske [2Fe-2S] iron-sulphur domain"/>
    <property type="match status" value="1"/>
</dbReference>
<dbReference type="InterPro" id="IPR017941">
    <property type="entry name" value="Rieske_2Fe-2S"/>
</dbReference>
<dbReference type="Pfam" id="PF00848">
    <property type="entry name" value="Ring_hydroxyl_A"/>
    <property type="match status" value="1"/>
</dbReference>
<protein>
    <recommendedName>
        <fullName evidence="6">Choline monooxygenase, chloroplastic</fullName>
        <ecNumber evidence="5">1.14.15.7</ecNumber>
    </recommendedName>
</protein>
<keyword evidence="14" id="KW-0503">Monooxygenase</keyword>
<dbReference type="InterPro" id="IPR036922">
    <property type="entry name" value="Rieske_2Fe-2S_sf"/>
</dbReference>
<sequence length="377" mass="43503">MYDLERRAIFSARWTLITHSLRFSKAGDYHTFNLGGFSFFLVQGRDGIIRGFHNLCRHRAYPILEESSGTASILSCKYHGWSYGFKGNLAKAPRFETVEGFDKTQHGLLPIHVYIDKSGFVWVNLEAGEPSAPWDDDFKTEARMAEYDFDEYKFDHSWNVEINANWKALVENYNECYHCPTSHPLIAGVSDLTKYQVEPNAGYLEHTVVNKDPEEKNLKRSMTFFYPTTAVAVTETLFYIHRMVPVTATTSRIENEVYRHKDATDEHFANINKFYHQVFAEDKALCDGAQKNLNAGVYVNGEYHPQKEKGPLYFQDTVRRHVMAHREQEERQGGKEIWLAVPKFAGEMKTDKLEEEENFCSRLEAASCMANSPELAW</sequence>
<dbReference type="InterPro" id="IPR015879">
    <property type="entry name" value="Ring_hydroxy_dOase_asu_C_dom"/>
</dbReference>
<comment type="function">
    <text evidence="2">Catalyzes the first step of the osmoprotectant glycine betaine synthesis.</text>
</comment>
<evidence type="ECO:0000256" key="4">
    <source>
        <dbReference type="ARBA" id="ARBA00010848"/>
    </source>
</evidence>
<dbReference type="PANTHER" id="PTHR43756">
    <property type="entry name" value="CHOLINE MONOOXYGENASE, CHLOROPLASTIC"/>
    <property type="match status" value="1"/>
</dbReference>
<accession>A0AA38R0Q0</accession>
<keyword evidence="15" id="KW-1185">Reference proteome</keyword>
<keyword evidence="9" id="KW-0560">Oxidoreductase</keyword>
<dbReference type="PRINTS" id="PR00090">
    <property type="entry name" value="RNGDIOXGNASE"/>
</dbReference>
<evidence type="ECO:0000256" key="10">
    <source>
        <dbReference type="ARBA" id="ARBA00023004"/>
    </source>
</evidence>
<dbReference type="GO" id="GO:0019133">
    <property type="term" value="F:choline monooxygenase activity"/>
    <property type="evidence" value="ECO:0007669"/>
    <property type="project" value="UniProtKB-EC"/>
</dbReference>
<evidence type="ECO:0000256" key="1">
    <source>
        <dbReference type="ARBA" id="ARBA00001962"/>
    </source>
</evidence>
<name>A0AA38R0Q0_9PEZI</name>
<evidence type="ECO:0000256" key="9">
    <source>
        <dbReference type="ARBA" id="ARBA00023002"/>
    </source>
</evidence>
<evidence type="ECO:0000256" key="2">
    <source>
        <dbReference type="ARBA" id="ARBA00002149"/>
    </source>
</evidence>
<evidence type="ECO:0000256" key="12">
    <source>
        <dbReference type="ARBA" id="ARBA00049097"/>
    </source>
</evidence>
<keyword evidence="7" id="KW-0001">2Fe-2S</keyword>
<dbReference type="CDD" id="cd00680">
    <property type="entry name" value="RHO_alpha_C"/>
    <property type="match status" value="1"/>
</dbReference>
<dbReference type="InterPro" id="IPR001663">
    <property type="entry name" value="Rng_hydr_dOase-A"/>
</dbReference>
<evidence type="ECO:0000259" key="13">
    <source>
        <dbReference type="PROSITE" id="PS51296"/>
    </source>
</evidence>
<dbReference type="PANTHER" id="PTHR43756:SF5">
    <property type="entry name" value="CHOLINE MONOOXYGENASE, CHLOROPLASTIC"/>
    <property type="match status" value="1"/>
</dbReference>
<dbReference type="GO" id="GO:0005506">
    <property type="term" value="F:iron ion binding"/>
    <property type="evidence" value="ECO:0007669"/>
    <property type="project" value="InterPro"/>
</dbReference>
<evidence type="ECO:0000256" key="7">
    <source>
        <dbReference type="ARBA" id="ARBA00022714"/>
    </source>
</evidence>
<dbReference type="SUPFAM" id="SSF55961">
    <property type="entry name" value="Bet v1-like"/>
    <property type="match status" value="1"/>
</dbReference>
<evidence type="ECO:0000256" key="3">
    <source>
        <dbReference type="ARBA" id="ARBA00004866"/>
    </source>
</evidence>
<organism evidence="14 15">
    <name type="scientific">Pleurostoma richardsiae</name>
    <dbReference type="NCBI Taxonomy" id="41990"/>
    <lineage>
        <taxon>Eukaryota</taxon>
        <taxon>Fungi</taxon>
        <taxon>Dikarya</taxon>
        <taxon>Ascomycota</taxon>
        <taxon>Pezizomycotina</taxon>
        <taxon>Sordariomycetes</taxon>
        <taxon>Sordariomycetidae</taxon>
        <taxon>Calosphaeriales</taxon>
        <taxon>Pleurostomataceae</taxon>
        <taxon>Pleurostoma</taxon>
    </lineage>
</organism>
<dbReference type="EC" id="1.14.15.7" evidence="5"/>
<comment type="cofactor">
    <cofactor evidence="1">
        <name>Fe cation</name>
        <dbReference type="ChEBI" id="CHEBI:24875"/>
    </cofactor>
</comment>
<keyword evidence="11" id="KW-0411">Iron-sulfur</keyword>
<keyword evidence="8" id="KW-0479">Metal-binding</keyword>
<dbReference type="CDD" id="cd03469">
    <property type="entry name" value="Rieske_RO_Alpha_N"/>
    <property type="match status" value="1"/>
</dbReference>
<dbReference type="PROSITE" id="PS51296">
    <property type="entry name" value="RIESKE"/>
    <property type="match status" value="1"/>
</dbReference>
<evidence type="ECO:0000256" key="5">
    <source>
        <dbReference type="ARBA" id="ARBA00012763"/>
    </source>
</evidence>
<comment type="catalytic activity">
    <reaction evidence="12">
        <text>choline + 2 reduced [2Fe-2S]-[ferredoxin] + O2 + 2 H(+) = betaine aldehyde hydrate + 2 oxidized [2Fe-2S]-[ferredoxin] + H2O</text>
        <dbReference type="Rhea" id="RHEA:17769"/>
        <dbReference type="Rhea" id="RHEA-COMP:10000"/>
        <dbReference type="Rhea" id="RHEA-COMP:10001"/>
        <dbReference type="ChEBI" id="CHEBI:15354"/>
        <dbReference type="ChEBI" id="CHEBI:15377"/>
        <dbReference type="ChEBI" id="CHEBI:15378"/>
        <dbReference type="ChEBI" id="CHEBI:15379"/>
        <dbReference type="ChEBI" id="CHEBI:15870"/>
        <dbReference type="ChEBI" id="CHEBI:33737"/>
        <dbReference type="ChEBI" id="CHEBI:33738"/>
        <dbReference type="EC" id="1.14.15.7"/>
    </reaction>
</comment>
<dbReference type="Pfam" id="PF00355">
    <property type="entry name" value="Rieske"/>
    <property type="match status" value="1"/>
</dbReference>
<comment type="caution">
    <text evidence="14">The sequence shown here is derived from an EMBL/GenBank/DDBJ whole genome shotgun (WGS) entry which is preliminary data.</text>
</comment>
<evidence type="ECO:0000313" key="14">
    <source>
        <dbReference type="EMBL" id="KAJ9130754.1"/>
    </source>
</evidence>
<dbReference type="Gene3D" id="3.90.380.10">
    <property type="entry name" value="Naphthalene 1,2-dioxygenase Alpha Subunit, Chain A, domain 1"/>
    <property type="match status" value="2"/>
</dbReference>
<proteinExistence type="inferred from homology"/>
<evidence type="ECO:0000256" key="11">
    <source>
        <dbReference type="ARBA" id="ARBA00023014"/>
    </source>
</evidence>
<dbReference type="AlphaFoldDB" id="A0AA38R0Q0"/>
<dbReference type="Proteomes" id="UP001174694">
    <property type="component" value="Unassembled WGS sequence"/>
</dbReference>
<reference evidence="14" key="1">
    <citation type="submission" date="2022-07" db="EMBL/GenBank/DDBJ databases">
        <title>Fungi with potential for degradation of polypropylene.</title>
        <authorList>
            <person name="Gostincar C."/>
        </authorList>
    </citation>
    <scope>NUCLEOTIDE SEQUENCE</scope>
    <source>
        <strain evidence="14">EXF-13308</strain>
    </source>
</reference>
<dbReference type="GO" id="GO:0051537">
    <property type="term" value="F:2 iron, 2 sulfur cluster binding"/>
    <property type="evidence" value="ECO:0007669"/>
    <property type="project" value="UniProtKB-KW"/>
</dbReference>
<comment type="similarity">
    <text evidence="4">Belongs to the choline monooxygenase family.</text>
</comment>
<feature type="domain" description="Rieske" evidence="13">
    <location>
        <begin position="14"/>
        <end position="123"/>
    </location>
</feature>
<gene>
    <name evidence="14" type="ORF">NKR23_g12051</name>
</gene>
<dbReference type="SUPFAM" id="SSF50022">
    <property type="entry name" value="ISP domain"/>
    <property type="match status" value="1"/>
</dbReference>
<evidence type="ECO:0000313" key="15">
    <source>
        <dbReference type="Proteomes" id="UP001174694"/>
    </source>
</evidence>
<keyword evidence="10" id="KW-0408">Iron</keyword>
<comment type="pathway">
    <text evidence="3">Amine and polyamine biosynthesis; betaine biosynthesis via choline pathway; betaine aldehyde from choline (monooxygenase route): step 1/1.</text>
</comment>